<dbReference type="InterPro" id="IPR036527">
    <property type="entry name" value="SCP2_sterol-bd_dom_sf"/>
</dbReference>
<dbReference type="InterPro" id="IPR022902">
    <property type="entry name" value="NAcTrfase_Eis"/>
</dbReference>
<dbReference type="Gene3D" id="3.30.1050.10">
    <property type="entry name" value="SCP2 sterol-binding domain"/>
    <property type="match status" value="1"/>
</dbReference>
<dbReference type="HAMAP" id="MF_01812">
    <property type="entry name" value="Eis"/>
    <property type="match status" value="1"/>
</dbReference>
<evidence type="ECO:0000313" key="6">
    <source>
        <dbReference type="EMBL" id="NJQ00074.1"/>
    </source>
</evidence>
<dbReference type="SUPFAM" id="SSF55729">
    <property type="entry name" value="Acyl-CoA N-acyltransferases (Nat)"/>
    <property type="match status" value="1"/>
</dbReference>
<dbReference type="SUPFAM" id="SSF55718">
    <property type="entry name" value="SCP-like"/>
    <property type="match status" value="1"/>
</dbReference>
<feature type="binding site" evidence="4">
    <location>
        <begin position="83"/>
        <end position="85"/>
    </location>
    <ligand>
        <name>acetyl-CoA</name>
        <dbReference type="ChEBI" id="CHEBI:57288"/>
    </ligand>
</feature>
<evidence type="ECO:0000256" key="2">
    <source>
        <dbReference type="ARBA" id="ARBA00022679"/>
    </source>
</evidence>
<evidence type="ECO:0000256" key="4">
    <source>
        <dbReference type="HAMAP-Rule" id="MF_01812"/>
    </source>
</evidence>
<dbReference type="Pfam" id="PF13527">
    <property type="entry name" value="Acetyltransf_9"/>
    <property type="match status" value="1"/>
</dbReference>
<comment type="caution">
    <text evidence="4">Lacks conserved residue(s) required for the propagation of feature annotation.</text>
</comment>
<comment type="caution">
    <text evidence="6">The sequence shown here is derived from an EMBL/GenBank/DDBJ whole genome shotgun (WGS) entry which is preliminary data.</text>
</comment>
<name>A0ABX1BQR6_9ACTN</name>
<comment type="subunit">
    <text evidence="4">Homohexamer; trimer of dimers.</text>
</comment>
<dbReference type="PROSITE" id="PS51186">
    <property type="entry name" value="GNAT"/>
    <property type="match status" value="1"/>
</dbReference>
<dbReference type="InterPro" id="IPR051554">
    <property type="entry name" value="Acetyltransferase_Eis"/>
</dbReference>
<gene>
    <name evidence="6" type="ORF">HCK00_05865</name>
</gene>
<reference evidence="6 7" key="1">
    <citation type="submission" date="2020-03" db="EMBL/GenBank/DDBJ databases">
        <title>WGS of actinomycetes isolated from Thailand.</title>
        <authorList>
            <person name="Thawai C."/>
        </authorList>
    </citation>
    <scope>NUCLEOTIDE SEQUENCE [LARGE SCALE GENOMIC DNA]</scope>
    <source>
        <strain evidence="6 7">PLAI 1-29</strain>
    </source>
</reference>
<evidence type="ECO:0000256" key="3">
    <source>
        <dbReference type="ARBA" id="ARBA00023315"/>
    </source>
</evidence>
<dbReference type="Proteomes" id="UP000695264">
    <property type="component" value="Unassembled WGS sequence"/>
</dbReference>
<dbReference type="PANTHER" id="PTHR37817">
    <property type="entry name" value="N-ACETYLTRANSFERASE EIS"/>
    <property type="match status" value="1"/>
</dbReference>
<feature type="binding site" evidence="4">
    <location>
        <begin position="91"/>
        <end position="96"/>
    </location>
    <ligand>
        <name>acetyl-CoA</name>
        <dbReference type="ChEBI" id="CHEBI:57288"/>
    </ligand>
</feature>
<sequence>MSTEVRVIEPAELPAWLRALRTGFLQPPVVDEEEVEARRGFYDPARTRGAFDAGRCVATLRSFAQELTVPGGARLPADAISNVAVLPTHRRRGLLGRMLTDDIAAARERGDAVATLVAAEYPIYGRYGFGPAAWTTEWRVDVTRSGLDRRRPGPEFGGRVELVDGAEVRKLGPGLHDRIRARRPGFVSRGEHVWRLATGDLRLPSWGPWTEPYFAVYRNAQGEPEGLLSYTADDRWEGKQPLSTARVDELLALTPAAERALWHFVLSVDWISAVETGHRAPDDVLPLLLPDPRAARVTTHADLLWIRLLDVPRALEARSYAAAGGLVLDVRDETAPGGGPAGGRFRLDASPDGASCTPTTAAPDLTLSAADLATLYLGDESAVRLATLGRADEGRDGAAALADQLLRTSRRPWCPDIF</sequence>
<keyword evidence="3 4" id="KW-0012">Acyltransferase</keyword>
<feature type="active site" description="Proton donor" evidence="4">
    <location>
        <position position="124"/>
    </location>
</feature>
<organism evidence="6 7">
    <name type="scientific">Streptomyces zingiberis</name>
    <dbReference type="NCBI Taxonomy" id="2053010"/>
    <lineage>
        <taxon>Bacteria</taxon>
        <taxon>Bacillati</taxon>
        <taxon>Actinomycetota</taxon>
        <taxon>Actinomycetes</taxon>
        <taxon>Kitasatosporales</taxon>
        <taxon>Streptomycetaceae</taxon>
        <taxon>Streptomyces</taxon>
    </lineage>
</organism>
<feature type="domain" description="N-acetyltransferase" evidence="5">
    <location>
        <begin position="3"/>
        <end position="154"/>
    </location>
</feature>
<dbReference type="InterPro" id="IPR016181">
    <property type="entry name" value="Acyl_CoA_acyltransferase"/>
</dbReference>
<dbReference type="Pfam" id="PF13530">
    <property type="entry name" value="SCP2_2"/>
    <property type="match status" value="1"/>
</dbReference>
<keyword evidence="7" id="KW-1185">Reference proteome</keyword>
<evidence type="ECO:0000259" key="5">
    <source>
        <dbReference type="PROSITE" id="PS51186"/>
    </source>
</evidence>
<protein>
    <submittedName>
        <fullName evidence="6">GNAT family N-acetyltransferase</fullName>
    </submittedName>
</protein>
<dbReference type="InterPro" id="IPR041380">
    <property type="entry name" value="Acetyltransf_17"/>
</dbReference>
<accession>A0ABX1BQR6</accession>
<comment type="similarity">
    <text evidence="1 4">Belongs to the acetyltransferase Eis family.</text>
</comment>
<dbReference type="InterPro" id="IPR025559">
    <property type="entry name" value="Eis_dom"/>
</dbReference>
<dbReference type="EMBL" id="JAATEN010000003">
    <property type="protein sequence ID" value="NJQ00074.1"/>
    <property type="molecule type" value="Genomic_DNA"/>
</dbReference>
<dbReference type="InterPro" id="IPR000182">
    <property type="entry name" value="GNAT_dom"/>
</dbReference>
<evidence type="ECO:0000313" key="7">
    <source>
        <dbReference type="Proteomes" id="UP000695264"/>
    </source>
</evidence>
<proteinExistence type="inferred from homology"/>
<dbReference type="PANTHER" id="PTHR37817:SF1">
    <property type="entry name" value="N-ACETYLTRANSFERASE EIS"/>
    <property type="match status" value="1"/>
</dbReference>
<dbReference type="Pfam" id="PF17668">
    <property type="entry name" value="Acetyltransf_17"/>
    <property type="match status" value="1"/>
</dbReference>
<dbReference type="RefSeq" id="WP_168100649.1">
    <property type="nucleotide sequence ID" value="NZ_JAATEN010000003.1"/>
</dbReference>
<feature type="active site" description="Proton acceptor; via carboxylate" evidence="4">
    <location>
        <position position="418"/>
    </location>
</feature>
<evidence type="ECO:0000256" key="1">
    <source>
        <dbReference type="ARBA" id="ARBA00009213"/>
    </source>
</evidence>
<dbReference type="Gene3D" id="3.40.630.30">
    <property type="match status" value="2"/>
</dbReference>
<keyword evidence="2 4" id="KW-0808">Transferase</keyword>
<dbReference type="NCBIfam" id="NF002367">
    <property type="entry name" value="PRK01346.1-4"/>
    <property type="match status" value="1"/>
</dbReference>